<dbReference type="EMBL" id="JACHXO010000004">
    <property type="protein sequence ID" value="MBB3195311.1"/>
    <property type="molecule type" value="Genomic_DNA"/>
</dbReference>
<feature type="domain" description="Spore coat protein U/FanG" evidence="1">
    <location>
        <begin position="14"/>
        <end position="150"/>
    </location>
</feature>
<dbReference type="PANTHER" id="PTHR37089:SF3">
    <property type="entry name" value="EXPORTED PROTEIN"/>
    <property type="match status" value="1"/>
</dbReference>
<keyword evidence="3" id="KW-1185">Reference proteome</keyword>
<dbReference type="PANTHER" id="PTHR37089">
    <property type="entry name" value="PROTEIN U-RELATED"/>
    <property type="match status" value="1"/>
</dbReference>
<dbReference type="Gene3D" id="2.60.40.1090">
    <property type="entry name" value="Fimbrial-type adhesion domain"/>
    <property type="match status" value="1"/>
</dbReference>
<dbReference type="RefSeq" id="WP_184294773.1">
    <property type="nucleotide sequence ID" value="NZ_JACHXO010000004.1"/>
</dbReference>
<evidence type="ECO:0000313" key="3">
    <source>
        <dbReference type="Proteomes" id="UP000574369"/>
    </source>
</evidence>
<proteinExistence type="predicted"/>
<dbReference type="Pfam" id="PF05229">
    <property type="entry name" value="SCPU"/>
    <property type="match status" value="1"/>
</dbReference>
<accession>A0ABR6GT89</accession>
<dbReference type="InterPro" id="IPR036937">
    <property type="entry name" value="Adhesion_dom_fimbrial_sf"/>
</dbReference>
<dbReference type="Proteomes" id="UP000574369">
    <property type="component" value="Unassembled WGS sequence"/>
</dbReference>
<comment type="caution">
    <text evidence="2">The sequence shown here is derived from an EMBL/GenBank/DDBJ whole genome shotgun (WGS) entry which is preliminary data.</text>
</comment>
<protein>
    <submittedName>
        <fullName evidence="2">Spore coat protein U-like protein</fullName>
    </submittedName>
</protein>
<sequence>MSLPTMSAPSSASGSLEVGATIVVACTVSGSTLNFGTAIDPLQSNGAIDASTNLSVTCTRTTPYSVALSAGAHAGGLNAFGSRAMKSGTHTLAYQLYLDAARSQVWGNGTNSSVYTGTGTGSIQQLTIYGRLPSVAQAAPGDYSDTVTVTITY</sequence>
<evidence type="ECO:0000259" key="1">
    <source>
        <dbReference type="Pfam" id="PF05229"/>
    </source>
</evidence>
<dbReference type="InterPro" id="IPR053167">
    <property type="entry name" value="Spore_coat_component"/>
</dbReference>
<organism evidence="2 3">
    <name type="scientific">Roseateles terrae</name>
    <dbReference type="NCBI Taxonomy" id="431060"/>
    <lineage>
        <taxon>Bacteria</taxon>
        <taxon>Pseudomonadati</taxon>
        <taxon>Pseudomonadota</taxon>
        <taxon>Betaproteobacteria</taxon>
        <taxon>Burkholderiales</taxon>
        <taxon>Sphaerotilaceae</taxon>
        <taxon>Roseateles</taxon>
    </lineage>
</organism>
<gene>
    <name evidence="2" type="ORF">FHS28_002714</name>
</gene>
<reference evidence="2 3" key="1">
    <citation type="submission" date="2020-08" db="EMBL/GenBank/DDBJ databases">
        <title>Genomic Encyclopedia of Type Strains, Phase III (KMG-III): the genomes of soil and plant-associated and newly described type strains.</title>
        <authorList>
            <person name="Whitman W."/>
        </authorList>
    </citation>
    <scope>NUCLEOTIDE SEQUENCE [LARGE SCALE GENOMIC DNA]</scope>
    <source>
        <strain evidence="2 3">CECT 7247</strain>
    </source>
</reference>
<dbReference type="SMART" id="SM00972">
    <property type="entry name" value="SCPU"/>
    <property type="match status" value="1"/>
</dbReference>
<dbReference type="InterPro" id="IPR007893">
    <property type="entry name" value="Spore_coat_U/FanG"/>
</dbReference>
<evidence type="ECO:0000313" key="2">
    <source>
        <dbReference type="EMBL" id="MBB3195311.1"/>
    </source>
</evidence>
<name>A0ABR6GT89_9BURK</name>